<dbReference type="PANTHER" id="PTHR43566">
    <property type="entry name" value="CONSERVED PROTEIN"/>
    <property type="match status" value="1"/>
</dbReference>
<keyword evidence="3" id="KW-0067">ATP-binding</keyword>
<dbReference type="AlphaFoldDB" id="A0A7Y0U2C4"/>
<evidence type="ECO:0000259" key="2">
    <source>
        <dbReference type="Pfam" id="PF13635"/>
    </source>
</evidence>
<reference evidence="3 4" key="1">
    <citation type="submission" date="2020-04" db="EMBL/GenBank/DDBJ databases">
        <title>Antimicrobial susceptibility and clonality of vaginal-derived multi-drug resistant Mobiluncus isolates in China.</title>
        <authorList>
            <person name="Zhang X."/>
        </authorList>
    </citation>
    <scope>NUCLEOTIDE SEQUENCE [LARGE SCALE GENOMIC DNA]</scope>
    <source>
        <strain evidence="3 4">13</strain>
    </source>
</reference>
<dbReference type="Pfam" id="PF13635">
    <property type="entry name" value="DUF4143"/>
    <property type="match status" value="1"/>
</dbReference>
<dbReference type="GO" id="GO:0005524">
    <property type="term" value="F:ATP binding"/>
    <property type="evidence" value="ECO:0007669"/>
    <property type="project" value="UniProtKB-KW"/>
</dbReference>
<protein>
    <submittedName>
        <fullName evidence="3">ATP-binding protein</fullName>
    </submittedName>
</protein>
<proteinExistence type="predicted"/>
<dbReference type="Proteomes" id="UP000578252">
    <property type="component" value="Unassembled WGS sequence"/>
</dbReference>
<comment type="caution">
    <text evidence="3">The sequence shown here is derived from an EMBL/GenBank/DDBJ whole genome shotgun (WGS) entry which is preliminary data.</text>
</comment>
<evidence type="ECO:0000313" key="3">
    <source>
        <dbReference type="EMBL" id="NMW65619.1"/>
    </source>
</evidence>
<organism evidence="3 4">
    <name type="scientific">Mobiluncus mulieris</name>
    <dbReference type="NCBI Taxonomy" id="2052"/>
    <lineage>
        <taxon>Bacteria</taxon>
        <taxon>Bacillati</taxon>
        <taxon>Actinomycetota</taxon>
        <taxon>Actinomycetes</taxon>
        <taxon>Actinomycetales</taxon>
        <taxon>Actinomycetaceae</taxon>
        <taxon>Mobiluncus</taxon>
    </lineage>
</organism>
<name>A0A7Y0U2C4_9ACTO</name>
<dbReference type="RefSeq" id="WP_169772239.1">
    <property type="nucleotide sequence ID" value="NZ_JABCUR010000008.1"/>
</dbReference>
<dbReference type="InterPro" id="IPR011335">
    <property type="entry name" value="Restrct_endonuc-II-like"/>
</dbReference>
<keyword evidence="3" id="KW-0547">Nucleotide-binding</keyword>
<dbReference type="InterPro" id="IPR025420">
    <property type="entry name" value="DUF4143"/>
</dbReference>
<accession>A0A7Y0U2C4</accession>
<dbReference type="PANTHER" id="PTHR43566:SF2">
    <property type="entry name" value="DUF4143 DOMAIN-CONTAINING PROTEIN"/>
    <property type="match status" value="1"/>
</dbReference>
<dbReference type="SUPFAM" id="SSF52980">
    <property type="entry name" value="Restriction endonuclease-like"/>
    <property type="match status" value="1"/>
</dbReference>
<dbReference type="EMBL" id="JABCUR010000008">
    <property type="protein sequence ID" value="NMW65619.1"/>
    <property type="molecule type" value="Genomic_DNA"/>
</dbReference>
<dbReference type="Pfam" id="PF13173">
    <property type="entry name" value="AAA_14"/>
    <property type="match status" value="1"/>
</dbReference>
<dbReference type="SUPFAM" id="SSF52540">
    <property type="entry name" value="P-loop containing nucleoside triphosphate hydrolases"/>
    <property type="match status" value="1"/>
</dbReference>
<sequence length="438" mass="47841">MYIPREIEATIGRELTQGKVVLVTGARQVGKTTTLRHLLGDRYNYVSLENPLNYQLAKTDSVLFFAQNALPLIVDEIQRVPDLFSAVKWQVDESNTRGQVVLTGSQTYHLMKGVSESLAGRIRMIDMPPLSLREILVAGAGAADAVSAVSPAGSQGSPGGISVPRKGFGSGGFVPTLLGAGDKTSGNGRFKPEGFDLWQTIHRGSMPELQDPSMDWDGFYTNYVAAYLERDVRELLSVKDEVRFYEFMVACAARSGSLFNASAVGGEVGVNYKTVQSWLSVLQASNIVRIVRPFSGGAGRSLGKTPKLFFMDTGLVCHLTRWTSAETLRHGAAAGHVFETFVVSEILKSYLNAGSGIRDVWFYRDSRKREIDLVIQRDRVLHPVEVKTAGLVRADAVKNFQALAGFDGFELGTGAVVCQTPQPYQITENVQAIPAWEI</sequence>
<dbReference type="InterPro" id="IPR027417">
    <property type="entry name" value="P-loop_NTPase"/>
</dbReference>
<dbReference type="InterPro" id="IPR041682">
    <property type="entry name" value="AAA_14"/>
</dbReference>
<feature type="domain" description="DUF4143" evidence="2">
    <location>
        <begin position="229"/>
        <end position="388"/>
    </location>
</feature>
<evidence type="ECO:0000313" key="4">
    <source>
        <dbReference type="Proteomes" id="UP000578252"/>
    </source>
</evidence>
<evidence type="ECO:0000259" key="1">
    <source>
        <dbReference type="Pfam" id="PF13173"/>
    </source>
</evidence>
<feature type="domain" description="AAA" evidence="1">
    <location>
        <begin position="18"/>
        <end position="136"/>
    </location>
</feature>
<gene>
    <name evidence="3" type="ORF">HHJ78_08840</name>
</gene>